<keyword evidence="2" id="KW-1185">Reference proteome</keyword>
<sequence>MAQASSSDSATINFHSEDLQAKVVNGKVIKGSVETTTNFVKYLRRIHLTEYPAYTKYKTEKQKKKHSLEVALSSSINQAEFNKRVVHFIIHTILAVSIIDHSSFKATFEEFNVNVMGRKSAMTTIQKIFKLHPDDLKMQIGKQRFLCSTADIWASKRSFMEVTMHSLDDKLKRVFVALAFQRFRGYHNYKNIEKLDYIYVKYGINTNQIIATVTDNASNFVKAFSEFTSQTSAVTESKEKVSLSVSDSDKFDASLMISNSRLFQMSVLLQQKLNLQSCYQSSSSNVGVRTKHMHAINKSRKLWAKTGRPETAEIIMEILGRTLSCPGETRWNSYFDCISRILHEDTNPKLATLHQKLGLPHLKETEI</sequence>
<dbReference type="Proteomes" id="UP000801492">
    <property type="component" value="Unassembled WGS sequence"/>
</dbReference>
<dbReference type="PANTHER" id="PTHR47501">
    <property type="entry name" value="TRANSPOSASE-RELATED"/>
    <property type="match status" value="1"/>
</dbReference>
<dbReference type="OrthoDB" id="6774550at2759"/>
<gene>
    <name evidence="1" type="ORF">ILUMI_25407</name>
</gene>
<dbReference type="InterPro" id="IPR012337">
    <property type="entry name" value="RNaseH-like_sf"/>
</dbReference>
<evidence type="ECO:0000313" key="2">
    <source>
        <dbReference type="Proteomes" id="UP000801492"/>
    </source>
</evidence>
<evidence type="ECO:0000313" key="1">
    <source>
        <dbReference type="EMBL" id="KAF2880779.1"/>
    </source>
</evidence>
<dbReference type="EMBL" id="VTPC01090912">
    <property type="protein sequence ID" value="KAF2880779.1"/>
    <property type="molecule type" value="Genomic_DNA"/>
</dbReference>
<protein>
    <submittedName>
        <fullName evidence="1">Uncharacterized protein</fullName>
    </submittedName>
</protein>
<accession>A0A8K0C5M1</accession>
<reference evidence="1" key="1">
    <citation type="submission" date="2019-08" db="EMBL/GenBank/DDBJ databases">
        <title>The genome of the North American firefly Photinus pyralis.</title>
        <authorList>
            <consortium name="Photinus pyralis genome working group"/>
            <person name="Fallon T.R."/>
            <person name="Sander Lower S.E."/>
            <person name="Weng J.-K."/>
        </authorList>
    </citation>
    <scope>NUCLEOTIDE SEQUENCE</scope>
    <source>
        <strain evidence="1">TRF0915ILg1</strain>
        <tissue evidence="1">Whole body</tissue>
    </source>
</reference>
<dbReference type="AlphaFoldDB" id="A0A8K0C5M1"/>
<comment type="caution">
    <text evidence="1">The sequence shown here is derived from an EMBL/GenBank/DDBJ whole genome shotgun (WGS) entry which is preliminary data.</text>
</comment>
<proteinExistence type="predicted"/>
<dbReference type="SUPFAM" id="SSF53098">
    <property type="entry name" value="Ribonuclease H-like"/>
    <property type="match status" value="1"/>
</dbReference>
<dbReference type="PANTHER" id="PTHR47501:SF5">
    <property type="entry name" value="HAT C-TERMINAL DIMERISATION DOMAIN-CONTAINING PROTEIN"/>
    <property type="match status" value="1"/>
</dbReference>
<organism evidence="1 2">
    <name type="scientific">Ignelater luminosus</name>
    <name type="common">Cucubano</name>
    <name type="synonym">Pyrophorus luminosus</name>
    <dbReference type="NCBI Taxonomy" id="2038154"/>
    <lineage>
        <taxon>Eukaryota</taxon>
        <taxon>Metazoa</taxon>
        <taxon>Ecdysozoa</taxon>
        <taxon>Arthropoda</taxon>
        <taxon>Hexapoda</taxon>
        <taxon>Insecta</taxon>
        <taxon>Pterygota</taxon>
        <taxon>Neoptera</taxon>
        <taxon>Endopterygota</taxon>
        <taxon>Coleoptera</taxon>
        <taxon>Polyphaga</taxon>
        <taxon>Elateriformia</taxon>
        <taxon>Elateroidea</taxon>
        <taxon>Elateridae</taxon>
        <taxon>Agrypninae</taxon>
        <taxon>Pyrophorini</taxon>
        <taxon>Ignelater</taxon>
    </lineage>
</organism>
<name>A0A8K0C5M1_IGNLU</name>